<dbReference type="CDD" id="cd06848">
    <property type="entry name" value="GCS_H"/>
    <property type="match status" value="1"/>
</dbReference>
<dbReference type="InterPro" id="IPR033753">
    <property type="entry name" value="GCV_H/Fam206"/>
</dbReference>
<name>A0ABW8TA22_9CLOT</name>
<proteinExistence type="inferred from homology"/>
<dbReference type="RefSeq" id="WP_406771001.1">
    <property type="nucleotide sequence ID" value="NZ_JBJHZZ010000021.1"/>
</dbReference>
<protein>
    <recommendedName>
        <fullName evidence="3">Glycine cleavage system H protein</fullName>
    </recommendedName>
</protein>
<keyword evidence="2 3" id="KW-0450">Lipoyl</keyword>
<comment type="similarity">
    <text evidence="1 3">Belongs to the GcvH family.</text>
</comment>
<keyword evidence="6" id="KW-1185">Reference proteome</keyword>
<dbReference type="HAMAP" id="MF_00272">
    <property type="entry name" value="GcvH"/>
    <property type="match status" value="1"/>
</dbReference>
<comment type="subunit">
    <text evidence="3">The glycine cleavage system is composed of four proteins: P, T, L and H.</text>
</comment>
<organism evidence="5 6">
    <name type="scientific">Candidatus Clostridium stratigraminis</name>
    <dbReference type="NCBI Taxonomy" id="3381661"/>
    <lineage>
        <taxon>Bacteria</taxon>
        <taxon>Bacillati</taxon>
        <taxon>Bacillota</taxon>
        <taxon>Clostridia</taxon>
        <taxon>Eubacteriales</taxon>
        <taxon>Clostridiaceae</taxon>
        <taxon>Clostridium</taxon>
    </lineage>
</organism>
<evidence type="ECO:0000256" key="3">
    <source>
        <dbReference type="HAMAP-Rule" id="MF_00272"/>
    </source>
</evidence>
<dbReference type="Gene3D" id="2.40.50.100">
    <property type="match status" value="1"/>
</dbReference>
<evidence type="ECO:0000313" key="5">
    <source>
        <dbReference type="EMBL" id="MFL0248573.1"/>
    </source>
</evidence>
<dbReference type="InterPro" id="IPR017453">
    <property type="entry name" value="GCV_H_sub"/>
</dbReference>
<feature type="modified residue" description="N6-lipoyllysine" evidence="3">
    <location>
        <position position="63"/>
    </location>
</feature>
<dbReference type="Pfam" id="PF01597">
    <property type="entry name" value="GCV_H"/>
    <property type="match status" value="1"/>
</dbReference>
<gene>
    <name evidence="3 5" type="primary">gcvH</name>
    <name evidence="5" type="ORF">ACJDUG_16635</name>
</gene>
<dbReference type="InterPro" id="IPR011053">
    <property type="entry name" value="Single_hybrid_motif"/>
</dbReference>
<dbReference type="PROSITE" id="PS00189">
    <property type="entry name" value="LIPOYL"/>
    <property type="match status" value="1"/>
</dbReference>
<dbReference type="PROSITE" id="PS50968">
    <property type="entry name" value="BIOTINYL_LIPOYL"/>
    <property type="match status" value="1"/>
</dbReference>
<dbReference type="InterPro" id="IPR000089">
    <property type="entry name" value="Biotin_lipoyl"/>
</dbReference>
<comment type="caution">
    <text evidence="5">The sequence shown here is derived from an EMBL/GenBank/DDBJ whole genome shotgun (WGS) entry which is preliminary data.</text>
</comment>
<feature type="domain" description="Lipoyl-binding" evidence="4">
    <location>
        <begin position="22"/>
        <end position="103"/>
    </location>
</feature>
<dbReference type="NCBIfam" id="TIGR00527">
    <property type="entry name" value="gcvH"/>
    <property type="match status" value="1"/>
</dbReference>
<evidence type="ECO:0000259" key="4">
    <source>
        <dbReference type="PROSITE" id="PS50968"/>
    </source>
</evidence>
<sequence>MKVLKELLYTKEHEWVRVEGEKAYIGITDFAQHALGSIVYVELPEVDNEISEGDTFGTIESVKAASDVFMPIDGKILEVNEAIVDNPELVNEDAFENWMICAEILNNSQLQGLMNADSYEKFCNEEA</sequence>
<evidence type="ECO:0000256" key="2">
    <source>
        <dbReference type="ARBA" id="ARBA00022823"/>
    </source>
</evidence>
<evidence type="ECO:0000313" key="6">
    <source>
        <dbReference type="Proteomes" id="UP001623591"/>
    </source>
</evidence>
<dbReference type="NCBIfam" id="NF002270">
    <property type="entry name" value="PRK01202.1"/>
    <property type="match status" value="1"/>
</dbReference>
<dbReference type="EMBL" id="JBJHZZ010000021">
    <property type="protein sequence ID" value="MFL0248573.1"/>
    <property type="molecule type" value="Genomic_DNA"/>
</dbReference>
<dbReference type="InterPro" id="IPR002930">
    <property type="entry name" value="GCV_H"/>
</dbReference>
<dbReference type="Proteomes" id="UP001623591">
    <property type="component" value="Unassembled WGS sequence"/>
</dbReference>
<dbReference type="SUPFAM" id="SSF51230">
    <property type="entry name" value="Single hybrid motif"/>
    <property type="match status" value="1"/>
</dbReference>
<evidence type="ECO:0000256" key="1">
    <source>
        <dbReference type="ARBA" id="ARBA00009249"/>
    </source>
</evidence>
<dbReference type="PANTHER" id="PTHR11715">
    <property type="entry name" value="GLYCINE CLEAVAGE SYSTEM H PROTEIN"/>
    <property type="match status" value="1"/>
</dbReference>
<dbReference type="InterPro" id="IPR003016">
    <property type="entry name" value="2-oxoA_DH_lipoyl-BS"/>
</dbReference>
<dbReference type="PANTHER" id="PTHR11715:SF3">
    <property type="entry name" value="GLYCINE CLEAVAGE SYSTEM H PROTEIN-RELATED"/>
    <property type="match status" value="1"/>
</dbReference>
<comment type="function">
    <text evidence="3">The glycine cleavage system catalyzes the degradation of glycine. The H protein shuttles the methylamine group of glycine from the P protein to the T protein.</text>
</comment>
<accession>A0ABW8TA22</accession>
<reference evidence="5 6" key="1">
    <citation type="submission" date="2024-11" db="EMBL/GenBank/DDBJ databases">
        <authorList>
            <person name="Heng Y.C."/>
            <person name="Lim A.C.H."/>
            <person name="Lee J.K.Y."/>
            <person name="Kittelmann S."/>
        </authorList>
    </citation>
    <scope>NUCLEOTIDE SEQUENCE [LARGE SCALE GENOMIC DNA]</scope>
    <source>
        <strain evidence="5 6">WILCCON 0185</strain>
    </source>
</reference>
<comment type="cofactor">
    <cofactor evidence="3">
        <name>(R)-lipoate</name>
        <dbReference type="ChEBI" id="CHEBI:83088"/>
    </cofactor>
    <text evidence="3">Binds 1 lipoyl cofactor covalently.</text>
</comment>